<evidence type="ECO:0000313" key="3">
    <source>
        <dbReference type="EMBL" id="NNH23511.1"/>
    </source>
</evidence>
<dbReference type="SUPFAM" id="SSF51735">
    <property type="entry name" value="NAD(P)-binding Rossmann-fold domains"/>
    <property type="match status" value="1"/>
</dbReference>
<reference evidence="3 4" key="1">
    <citation type="submission" date="2020-05" db="EMBL/GenBank/DDBJ databases">
        <title>MicrobeNet Type strains.</title>
        <authorList>
            <person name="Nicholson A.C."/>
        </authorList>
    </citation>
    <scope>NUCLEOTIDE SEQUENCE [LARGE SCALE GENOMIC DNA]</scope>
    <source>
        <strain evidence="3 4">JCM 14547</strain>
    </source>
</reference>
<proteinExistence type="predicted"/>
<evidence type="ECO:0000259" key="2">
    <source>
        <dbReference type="PROSITE" id="PS51202"/>
    </source>
</evidence>
<keyword evidence="4" id="KW-1185">Reference proteome</keyword>
<name>A0A849BLI2_9ACTN</name>
<dbReference type="Gene3D" id="3.40.50.720">
    <property type="entry name" value="NAD(P)-binding Rossmann-like Domain"/>
    <property type="match status" value="1"/>
</dbReference>
<comment type="caution">
    <text evidence="3">The sequence shown here is derived from an EMBL/GenBank/DDBJ whole genome shotgun (WGS) entry which is preliminary data.</text>
</comment>
<dbReference type="AlphaFoldDB" id="A0A849BLI2"/>
<dbReference type="RefSeq" id="WP_171203322.1">
    <property type="nucleotide sequence ID" value="NZ_BAAANP010000012.1"/>
</dbReference>
<dbReference type="Proteomes" id="UP000555552">
    <property type="component" value="Unassembled WGS sequence"/>
</dbReference>
<dbReference type="Gene3D" id="3.30.70.1450">
    <property type="entry name" value="Regulator of K+ conductance, C-terminal domain"/>
    <property type="match status" value="1"/>
</dbReference>
<evidence type="ECO:0000259" key="1">
    <source>
        <dbReference type="PROSITE" id="PS51201"/>
    </source>
</evidence>
<protein>
    <submittedName>
        <fullName evidence="3">TrkA family potassium uptake protein</fullName>
    </submittedName>
</protein>
<dbReference type="PANTHER" id="PTHR43833:SF7">
    <property type="entry name" value="KTR SYSTEM POTASSIUM UPTAKE PROTEIN C"/>
    <property type="match status" value="1"/>
</dbReference>
<dbReference type="InterPro" id="IPR036291">
    <property type="entry name" value="NAD(P)-bd_dom_sf"/>
</dbReference>
<feature type="domain" description="RCK N-terminal" evidence="1">
    <location>
        <begin position="5"/>
        <end position="122"/>
    </location>
</feature>
<dbReference type="PROSITE" id="PS51201">
    <property type="entry name" value="RCK_N"/>
    <property type="match status" value="1"/>
</dbReference>
<dbReference type="EMBL" id="JABEMA010000152">
    <property type="protein sequence ID" value="NNH23511.1"/>
    <property type="molecule type" value="Genomic_DNA"/>
</dbReference>
<dbReference type="InterPro" id="IPR036721">
    <property type="entry name" value="RCK_C_sf"/>
</dbReference>
<gene>
    <name evidence="3" type="ORF">HLB09_10490</name>
</gene>
<sequence>MADRLTPVVVIGLGRFGTALALELVRRGAEVLAVDRDPVVVQRMAGQIGQVVAADCTDREALEELGVPDFDRAVVAVGSDQHSSILTTALLDELGVEHIWAKALDRQHERILRRVGAHHVVLPEEEMGARLAHLVSGEVSDYLQVSRDWVLATATPPQDLVGVPLGESGLRRRHRVTVVSVKHAGAEEFTYADASTTLAYGDEVLLAGRTADVDRYVRSR</sequence>
<dbReference type="InterPro" id="IPR050721">
    <property type="entry name" value="Trk_Ktr_HKT_K-transport"/>
</dbReference>
<accession>A0A849BLI2</accession>
<dbReference type="Pfam" id="PF02254">
    <property type="entry name" value="TrkA_N"/>
    <property type="match status" value="1"/>
</dbReference>
<dbReference type="PANTHER" id="PTHR43833">
    <property type="entry name" value="POTASSIUM CHANNEL PROTEIN 2-RELATED-RELATED"/>
    <property type="match status" value="1"/>
</dbReference>
<organism evidence="3 4">
    <name type="scientific">Pseudokineococcus marinus</name>
    <dbReference type="NCBI Taxonomy" id="351215"/>
    <lineage>
        <taxon>Bacteria</taxon>
        <taxon>Bacillati</taxon>
        <taxon>Actinomycetota</taxon>
        <taxon>Actinomycetes</taxon>
        <taxon>Kineosporiales</taxon>
        <taxon>Kineosporiaceae</taxon>
        <taxon>Pseudokineococcus</taxon>
    </lineage>
</organism>
<dbReference type="GO" id="GO:0006813">
    <property type="term" value="P:potassium ion transport"/>
    <property type="evidence" value="ECO:0007669"/>
    <property type="project" value="InterPro"/>
</dbReference>
<dbReference type="InterPro" id="IPR003148">
    <property type="entry name" value="RCK_N"/>
</dbReference>
<evidence type="ECO:0000313" key="4">
    <source>
        <dbReference type="Proteomes" id="UP000555552"/>
    </source>
</evidence>
<feature type="domain" description="RCK C-terminal" evidence="2">
    <location>
        <begin position="137"/>
        <end position="220"/>
    </location>
</feature>
<dbReference type="InterPro" id="IPR006037">
    <property type="entry name" value="RCK_C"/>
</dbReference>
<dbReference type="GO" id="GO:0008324">
    <property type="term" value="F:monoatomic cation transmembrane transporter activity"/>
    <property type="evidence" value="ECO:0007669"/>
    <property type="project" value="InterPro"/>
</dbReference>
<dbReference type="PROSITE" id="PS51202">
    <property type="entry name" value="RCK_C"/>
    <property type="match status" value="1"/>
</dbReference>
<dbReference type="Pfam" id="PF02080">
    <property type="entry name" value="TrkA_C"/>
    <property type="match status" value="1"/>
</dbReference>
<dbReference type="SUPFAM" id="SSF116726">
    <property type="entry name" value="TrkA C-terminal domain-like"/>
    <property type="match status" value="1"/>
</dbReference>